<dbReference type="GO" id="GO:0004803">
    <property type="term" value="F:transposase activity"/>
    <property type="evidence" value="ECO:0007669"/>
    <property type="project" value="InterPro"/>
</dbReference>
<dbReference type="Pfam" id="PF01797">
    <property type="entry name" value="Y1_Tnp"/>
    <property type="match status" value="1"/>
</dbReference>
<proteinExistence type="predicted"/>
<dbReference type="GO" id="GO:0003677">
    <property type="term" value="F:DNA binding"/>
    <property type="evidence" value="ECO:0007669"/>
    <property type="project" value="InterPro"/>
</dbReference>
<evidence type="ECO:0000259" key="1">
    <source>
        <dbReference type="SMART" id="SM01321"/>
    </source>
</evidence>
<dbReference type="RefSeq" id="WP_096047737.1">
    <property type="nucleotide sequence ID" value="NZ_CP023275.1"/>
</dbReference>
<dbReference type="InterPro" id="IPR036515">
    <property type="entry name" value="Transposase_17_sf"/>
</dbReference>
<dbReference type="Proteomes" id="UP000217349">
    <property type="component" value="Chromosome"/>
</dbReference>
<gene>
    <name evidence="2" type="ORF">SJPD1_2882</name>
</gene>
<sequence>MPRAPRVKQAGFYHVINRGVERRVVFYEEEDFEKFLEILTFVSSTYELYVHSFCLMNNHYHLLVETTKENLSDAFKYLNSNYSTYFNKKHKRCGHLWQSRFYSSLLFDEEHFWIVTKYIERNPLKANIVKKLEHYKYQSLFHYLYNQKYINLLQNSTIKNMSQSEYYAFLDSDLDDENFNKVYTTPKVTTIRNEGTKVLTKRLENFFEQDRDINKIKNAQEAFAYGYSNADIAKFLELSPATIAKYLKK</sequence>
<dbReference type="SUPFAM" id="SSF143422">
    <property type="entry name" value="Transposase IS200-like"/>
    <property type="match status" value="1"/>
</dbReference>
<accession>A0A290I027</accession>
<evidence type="ECO:0000313" key="2">
    <source>
        <dbReference type="EMBL" id="ATB70959.1"/>
    </source>
</evidence>
<dbReference type="Gene3D" id="3.30.70.1290">
    <property type="entry name" value="Transposase IS200-like"/>
    <property type="match status" value="1"/>
</dbReference>
<evidence type="ECO:0000313" key="3">
    <source>
        <dbReference type="Proteomes" id="UP000217349"/>
    </source>
</evidence>
<dbReference type="InterPro" id="IPR002686">
    <property type="entry name" value="Transposase_17"/>
</dbReference>
<dbReference type="SMART" id="SM01321">
    <property type="entry name" value="Y1_Tnp"/>
    <property type="match status" value="1"/>
</dbReference>
<protein>
    <recommendedName>
        <fullName evidence="1">Transposase IS200-like domain-containing protein</fullName>
    </recommendedName>
</protein>
<dbReference type="KEGG" id="sulj:SJPD1_2882"/>
<organism evidence="2 3">
    <name type="scientific">Sulfurospirillum diekertiae</name>
    <dbReference type="NCBI Taxonomy" id="1854492"/>
    <lineage>
        <taxon>Bacteria</taxon>
        <taxon>Pseudomonadati</taxon>
        <taxon>Campylobacterota</taxon>
        <taxon>Epsilonproteobacteria</taxon>
        <taxon>Campylobacterales</taxon>
        <taxon>Sulfurospirillaceae</taxon>
        <taxon>Sulfurospirillum</taxon>
    </lineage>
</organism>
<dbReference type="GO" id="GO:0006313">
    <property type="term" value="P:DNA transposition"/>
    <property type="evidence" value="ECO:0007669"/>
    <property type="project" value="InterPro"/>
</dbReference>
<dbReference type="PANTHER" id="PTHR34322:SF2">
    <property type="entry name" value="TRANSPOSASE IS200-LIKE DOMAIN-CONTAINING PROTEIN"/>
    <property type="match status" value="1"/>
</dbReference>
<dbReference type="EMBL" id="CP023275">
    <property type="protein sequence ID" value="ATB70959.1"/>
    <property type="molecule type" value="Genomic_DNA"/>
</dbReference>
<dbReference type="PANTHER" id="PTHR34322">
    <property type="entry name" value="TRANSPOSASE, Y1_TNP DOMAIN-CONTAINING"/>
    <property type="match status" value="1"/>
</dbReference>
<reference evidence="3" key="1">
    <citation type="submission" date="2017-09" db="EMBL/GenBank/DDBJ databases">
        <title>The complete genome of Sulfurospirillum sp. JPD-1.</title>
        <authorList>
            <person name="Goris T."/>
        </authorList>
    </citation>
    <scope>NUCLEOTIDE SEQUENCE [LARGE SCALE GENOMIC DNA]</scope>
    <source>
        <strain evidence="3">JPD-1</strain>
    </source>
</reference>
<dbReference type="AlphaFoldDB" id="A0A290I027"/>
<dbReference type="OrthoDB" id="9800147at2"/>
<feature type="domain" description="Transposase IS200-like" evidence="1">
    <location>
        <begin position="8"/>
        <end position="122"/>
    </location>
</feature>
<name>A0A290I027_9BACT</name>